<sequence>MFTKLYLDSTNPKTTISQLFRDNSLQLLISVIFHTIIYALFLNMVYYIFYGSFLSIQINIRLVIALLIIMSLGYIARFYHVKDIYNAYHNDIERTRNHLDKLYISWVFIA</sequence>
<feature type="transmembrane region" description="Helical" evidence="1">
    <location>
        <begin position="56"/>
        <end position="76"/>
    </location>
</feature>
<feature type="transmembrane region" description="Helical" evidence="1">
    <location>
        <begin position="27"/>
        <end position="50"/>
    </location>
</feature>
<accession>A0A6C0I012</accession>
<organism evidence="2">
    <name type="scientific">viral metagenome</name>
    <dbReference type="NCBI Taxonomy" id="1070528"/>
    <lineage>
        <taxon>unclassified sequences</taxon>
        <taxon>metagenomes</taxon>
        <taxon>organismal metagenomes</taxon>
    </lineage>
</organism>
<dbReference type="EMBL" id="MN740058">
    <property type="protein sequence ID" value="QHT86109.1"/>
    <property type="molecule type" value="Genomic_DNA"/>
</dbReference>
<keyword evidence="1" id="KW-0472">Membrane</keyword>
<protein>
    <submittedName>
        <fullName evidence="2">Uncharacterized protein</fullName>
    </submittedName>
</protein>
<reference evidence="2" key="1">
    <citation type="journal article" date="2020" name="Nature">
        <title>Giant virus diversity and host interactions through global metagenomics.</title>
        <authorList>
            <person name="Schulz F."/>
            <person name="Roux S."/>
            <person name="Paez-Espino D."/>
            <person name="Jungbluth S."/>
            <person name="Walsh D.A."/>
            <person name="Denef V.J."/>
            <person name="McMahon K.D."/>
            <person name="Konstantinidis K.T."/>
            <person name="Eloe-Fadrosh E.A."/>
            <person name="Kyrpides N.C."/>
            <person name="Woyke T."/>
        </authorList>
    </citation>
    <scope>NUCLEOTIDE SEQUENCE</scope>
    <source>
        <strain evidence="2">GVMAG-M-3300023184-184</strain>
    </source>
</reference>
<name>A0A6C0I012_9ZZZZ</name>
<keyword evidence="1" id="KW-1133">Transmembrane helix</keyword>
<evidence type="ECO:0000313" key="2">
    <source>
        <dbReference type="EMBL" id="QHT86109.1"/>
    </source>
</evidence>
<dbReference type="AlphaFoldDB" id="A0A6C0I012"/>
<proteinExistence type="predicted"/>
<keyword evidence="1" id="KW-0812">Transmembrane</keyword>
<evidence type="ECO:0000256" key="1">
    <source>
        <dbReference type="SAM" id="Phobius"/>
    </source>
</evidence>